<feature type="compositionally biased region" description="Low complexity" evidence="1">
    <location>
        <begin position="109"/>
        <end position="139"/>
    </location>
</feature>
<dbReference type="HOGENOM" id="CLU_1272443_0_0_1"/>
<feature type="compositionally biased region" description="Low complexity" evidence="1">
    <location>
        <begin position="186"/>
        <end position="198"/>
    </location>
</feature>
<feature type="region of interest" description="Disordered" evidence="1">
    <location>
        <begin position="72"/>
        <end position="217"/>
    </location>
</feature>
<reference evidence="4" key="2">
    <citation type="submission" date="2015-01" db="EMBL/GenBank/DDBJ databases">
        <title>Evolutionary Origins and Diversification of the Mycorrhizal Mutualists.</title>
        <authorList>
            <consortium name="DOE Joint Genome Institute"/>
            <consortium name="Mycorrhizal Genomics Consortium"/>
            <person name="Kohler A."/>
            <person name="Kuo A."/>
            <person name="Nagy L.G."/>
            <person name="Floudas D."/>
            <person name="Copeland A."/>
            <person name="Barry K.W."/>
            <person name="Cichocki N."/>
            <person name="Veneault-Fourrey C."/>
            <person name="LaButti K."/>
            <person name="Lindquist E.A."/>
            <person name="Lipzen A."/>
            <person name="Lundell T."/>
            <person name="Morin E."/>
            <person name="Murat C."/>
            <person name="Riley R."/>
            <person name="Ohm R."/>
            <person name="Sun H."/>
            <person name="Tunlid A."/>
            <person name="Henrissat B."/>
            <person name="Grigoriev I.V."/>
            <person name="Hibbett D.S."/>
            <person name="Martin F."/>
        </authorList>
    </citation>
    <scope>NUCLEOTIDE SEQUENCE [LARGE SCALE GENOMIC DNA]</scope>
    <source>
        <strain evidence="4">h7</strain>
    </source>
</reference>
<protein>
    <submittedName>
        <fullName evidence="3">Uncharacterized protein</fullName>
    </submittedName>
</protein>
<feature type="compositionally biased region" description="Polar residues" evidence="1">
    <location>
        <begin position="77"/>
        <end position="88"/>
    </location>
</feature>
<gene>
    <name evidence="3" type="ORF">M413DRAFT_14349</name>
</gene>
<dbReference type="AlphaFoldDB" id="A0A0C3BUM7"/>
<organism evidence="3 4">
    <name type="scientific">Hebeloma cylindrosporum</name>
    <dbReference type="NCBI Taxonomy" id="76867"/>
    <lineage>
        <taxon>Eukaryota</taxon>
        <taxon>Fungi</taxon>
        <taxon>Dikarya</taxon>
        <taxon>Basidiomycota</taxon>
        <taxon>Agaricomycotina</taxon>
        <taxon>Agaricomycetes</taxon>
        <taxon>Agaricomycetidae</taxon>
        <taxon>Agaricales</taxon>
        <taxon>Agaricineae</taxon>
        <taxon>Hymenogastraceae</taxon>
        <taxon>Hebeloma</taxon>
    </lineage>
</organism>
<proteinExistence type="predicted"/>
<dbReference type="Proteomes" id="UP000053424">
    <property type="component" value="Unassembled WGS sequence"/>
</dbReference>
<name>A0A0C3BUM7_HEBCY</name>
<feature type="chain" id="PRO_5002175817" evidence="2">
    <location>
        <begin position="21"/>
        <end position="217"/>
    </location>
</feature>
<evidence type="ECO:0000256" key="1">
    <source>
        <dbReference type="SAM" id="MobiDB-lite"/>
    </source>
</evidence>
<sequence length="217" mass="23038">MYFKHAFLIIFGLLYGSLVASVPLQEGDIVEANPGDFRKSPFVTMGKLGSRDVLGGVSMQMSHDLDKLKKHDADPSLANQNCAVSRTASVERGRPQQRMAPHRAANHLSPSGGRYDSPSSSSSRSGGYSSPSRFSSPGSRRARPIVASVGRSTLSRRPANQRGGGRSASPVGRRTRGPGPRPRTPPGSGSAHAAAPPHRYGQAPGASRRSPAPRRNH</sequence>
<dbReference type="EMBL" id="KN831814">
    <property type="protein sequence ID" value="KIM35769.1"/>
    <property type="molecule type" value="Genomic_DNA"/>
</dbReference>
<accession>A0A0C3BUM7</accession>
<keyword evidence="4" id="KW-1185">Reference proteome</keyword>
<keyword evidence="2" id="KW-0732">Signal</keyword>
<feature type="signal peptide" evidence="2">
    <location>
        <begin position="1"/>
        <end position="20"/>
    </location>
</feature>
<reference evidence="3 4" key="1">
    <citation type="submission" date="2014-04" db="EMBL/GenBank/DDBJ databases">
        <authorList>
            <consortium name="DOE Joint Genome Institute"/>
            <person name="Kuo A."/>
            <person name="Gay G."/>
            <person name="Dore J."/>
            <person name="Kohler A."/>
            <person name="Nagy L.G."/>
            <person name="Floudas D."/>
            <person name="Copeland A."/>
            <person name="Barry K.W."/>
            <person name="Cichocki N."/>
            <person name="Veneault-Fourrey C."/>
            <person name="LaButti K."/>
            <person name="Lindquist E.A."/>
            <person name="Lipzen A."/>
            <person name="Lundell T."/>
            <person name="Morin E."/>
            <person name="Murat C."/>
            <person name="Sun H."/>
            <person name="Tunlid A."/>
            <person name="Henrissat B."/>
            <person name="Grigoriev I.V."/>
            <person name="Hibbett D.S."/>
            <person name="Martin F."/>
            <person name="Nordberg H.P."/>
            <person name="Cantor M.N."/>
            <person name="Hua S.X."/>
        </authorList>
    </citation>
    <scope>NUCLEOTIDE SEQUENCE [LARGE SCALE GENOMIC DNA]</scope>
    <source>
        <strain evidence="4">h7</strain>
    </source>
</reference>
<evidence type="ECO:0000313" key="4">
    <source>
        <dbReference type="Proteomes" id="UP000053424"/>
    </source>
</evidence>
<evidence type="ECO:0000313" key="3">
    <source>
        <dbReference type="EMBL" id="KIM35769.1"/>
    </source>
</evidence>
<evidence type="ECO:0000256" key="2">
    <source>
        <dbReference type="SAM" id="SignalP"/>
    </source>
</evidence>